<proteinExistence type="predicted"/>
<sequence length="136" mass="15252">MSKELARLRAMRENLTPESPIALRLALEVQTLCPRCLVEIGEPHTQDCVIARCLISGRQRVQCSEDHDCGRQEWSGVYPGTVDAIELGLWSRLDPTVGWVPSTPEDEAAIPDLNTLLHRCYWDAAGQRWSEKPASI</sequence>
<reference evidence="1 2" key="1">
    <citation type="submission" date="2018-10" db="EMBL/GenBank/DDBJ databases">
        <title>Genomic Encyclopedia of Archaeal and Bacterial Type Strains, Phase II (KMG-II): from individual species to whole genera.</title>
        <authorList>
            <person name="Goeker M."/>
        </authorList>
    </citation>
    <scope>NUCLEOTIDE SEQUENCE [LARGE SCALE GENOMIC DNA]</scope>
    <source>
        <strain evidence="1 2">DSM 43383</strain>
    </source>
</reference>
<gene>
    <name evidence="1" type="ORF">BZB76_0079</name>
</gene>
<evidence type="ECO:0000313" key="2">
    <source>
        <dbReference type="Proteomes" id="UP000274601"/>
    </source>
</evidence>
<dbReference type="AlphaFoldDB" id="A0A495QWV3"/>
<dbReference type="EMBL" id="RBWU01000001">
    <property type="protein sequence ID" value="RKS78659.1"/>
    <property type="molecule type" value="Genomic_DNA"/>
</dbReference>
<comment type="caution">
    <text evidence="1">The sequence shown here is derived from an EMBL/GenBank/DDBJ whole genome shotgun (WGS) entry which is preliminary data.</text>
</comment>
<organism evidence="1 2">
    <name type="scientific">Actinomadura pelletieri DSM 43383</name>
    <dbReference type="NCBI Taxonomy" id="1120940"/>
    <lineage>
        <taxon>Bacteria</taxon>
        <taxon>Bacillati</taxon>
        <taxon>Actinomycetota</taxon>
        <taxon>Actinomycetes</taxon>
        <taxon>Streptosporangiales</taxon>
        <taxon>Thermomonosporaceae</taxon>
        <taxon>Actinomadura</taxon>
    </lineage>
</organism>
<evidence type="ECO:0000313" key="1">
    <source>
        <dbReference type="EMBL" id="RKS78659.1"/>
    </source>
</evidence>
<name>A0A495QWV3_9ACTN</name>
<keyword evidence="2" id="KW-1185">Reference proteome</keyword>
<protein>
    <submittedName>
        <fullName evidence="1">Uncharacterized protein</fullName>
    </submittedName>
</protein>
<accession>A0A495QWV3</accession>
<dbReference type="Proteomes" id="UP000274601">
    <property type="component" value="Unassembled WGS sequence"/>
</dbReference>